<dbReference type="HOGENOM" id="CLU_1811783_0_0_9"/>
<evidence type="ECO:0000256" key="1">
    <source>
        <dbReference type="ARBA" id="ARBA00023125"/>
    </source>
</evidence>
<reference evidence="5" key="2">
    <citation type="submission" date="2013-08" db="EMBL/GenBank/DDBJ databases">
        <title>Draft genome sequence of Anaerofustis stercorihominis (DSM 17244).</title>
        <authorList>
            <person name="Sudarsanam P."/>
            <person name="Ley R."/>
            <person name="Guruge J."/>
            <person name="Turnbaugh P.J."/>
            <person name="Mahowald M."/>
            <person name="Liep D."/>
            <person name="Gordon J."/>
        </authorList>
    </citation>
    <scope>NUCLEOTIDE SEQUENCE</scope>
    <source>
        <strain evidence="5">DSM 17244</strain>
    </source>
</reference>
<dbReference type="PANTHER" id="PTHR30461:SF2">
    <property type="entry name" value="SERINE RECOMBINASE PINE-RELATED"/>
    <property type="match status" value="1"/>
</dbReference>
<feature type="domain" description="Recombinase zinc beta ribbon" evidence="4">
    <location>
        <begin position="79"/>
        <end position="140"/>
    </location>
</feature>
<evidence type="ECO:0000256" key="2">
    <source>
        <dbReference type="ARBA" id="ARBA00023172"/>
    </source>
</evidence>
<keyword evidence="6" id="KW-1185">Reference proteome</keyword>
<dbReference type="GeneID" id="98001552"/>
<evidence type="ECO:0000313" key="6">
    <source>
        <dbReference type="Proteomes" id="UP000005178"/>
    </source>
</evidence>
<dbReference type="AlphaFoldDB" id="B1CAR9"/>
<dbReference type="Pfam" id="PF07508">
    <property type="entry name" value="Recombinase"/>
    <property type="match status" value="1"/>
</dbReference>
<dbReference type="Proteomes" id="UP000005178">
    <property type="component" value="Unassembled WGS sequence"/>
</dbReference>
<keyword evidence="1" id="KW-0238">DNA-binding</keyword>
<evidence type="ECO:0000313" key="5">
    <source>
        <dbReference type="EMBL" id="EDS71366.1"/>
    </source>
</evidence>
<dbReference type="GO" id="GO:0000150">
    <property type="term" value="F:DNA strand exchange activity"/>
    <property type="evidence" value="ECO:0007669"/>
    <property type="project" value="InterPro"/>
</dbReference>
<name>B1CAR9_9FIRM</name>
<dbReference type="PANTHER" id="PTHR30461">
    <property type="entry name" value="DNA-INVERTASE FROM LAMBDOID PROPHAGE"/>
    <property type="match status" value="1"/>
</dbReference>
<dbReference type="STRING" id="445971.ANASTE_01065"/>
<gene>
    <name evidence="5" type="ORF">ANASTE_01065</name>
</gene>
<dbReference type="eggNOG" id="COG1961">
    <property type="taxonomic scope" value="Bacteria"/>
</dbReference>
<accession>B1CAR9</accession>
<keyword evidence="2" id="KW-0233">DNA recombination</keyword>
<organism evidence="5 6">
    <name type="scientific">Anaerofustis stercorihominis DSM 17244</name>
    <dbReference type="NCBI Taxonomy" id="445971"/>
    <lineage>
        <taxon>Bacteria</taxon>
        <taxon>Bacillati</taxon>
        <taxon>Bacillota</taxon>
        <taxon>Clostridia</taxon>
        <taxon>Eubacteriales</taxon>
        <taxon>Eubacteriaceae</taxon>
        <taxon>Anaerofustis</taxon>
    </lineage>
</organism>
<dbReference type="Pfam" id="PF13408">
    <property type="entry name" value="Zn_ribbon_recom"/>
    <property type="match status" value="1"/>
</dbReference>
<dbReference type="InterPro" id="IPR011109">
    <property type="entry name" value="DNA_bind_recombinase_dom"/>
</dbReference>
<sequence length="142" mass="16785">MEGFYIVHILEKQEYIGNTVNFKTYRKSYKLKKQIKNNPSEWQIFEGTQEAIIDKEVFDVVQKIRDSRRRRTPMGEMPILSGMVYCADCGAKLYQVRSKGWKHDKKHMVCATYRKKGKHICTSHQIRNVVIEELLLDDLQLC</sequence>
<dbReference type="InterPro" id="IPR050639">
    <property type="entry name" value="SSR_resolvase"/>
</dbReference>
<dbReference type="GO" id="GO:0003677">
    <property type="term" value="F:DNA binding"/>
    <property type="evidence" value="ECO:0007669"/>
    <property type="project" value="UniProtKB-KW"/>
</dbReference>
<reference evidence="5" key="1">
    <citation type="submission" date="2008-01" db="EMBL/GenBank/DDBJ databases">
        <authorList>
            <person name="Fulton L."/>
            <person name="Clifton S."/>
            <person name="Fulton B."/>
            <person name="Xu J."/>
            <person name="Minx P."/>
            <person name="Pepin K.H."/>
            <person name="Johnson M."/>
            <person name="Thiruvilangam P."/>
            <person name="Bhonagiri V."/>
            <person name="Nash W.E."/>
            <person name="Mardis E.R."/>
            <person name="Wilson R.K."/>
        </authorList>
    </citation>
    <scope>NUCLEOTIDE SEQUENCE [LARGE SCALE GENOMIC DNA]</scope>
    <source>
        <strain evidence="5">DSM 17244</strain>
    </source>
</reference>
<dbReference type="InterPro" id="IPR025827">
    <property type="entry name" value="Zn_ribbon_recom_dom"/>
</dbReference>
<dbReference type="RefSeq" id="WP_007049836.1">
    <property type="nucleotide sequence ID" value="NZ_DS560019.1"/>
</dbReference>
<dbReference type="Gene3D" id="3.90.1750.20">
    <property type="entry name" value="Putative Large Serine Recombinase, Chain B, Domain 2"/>
    <property type="match status" value="1"/>
</dbReference>
<feature type="domain" description="Recombinase" evidence="3">
    <location>
        <begin position="6"/>
        <end position="68"/>
    </location>
</feature>
<protein>
    <submittedName>
        <fullName evidence="5">Recombinase</fullName>
    </submittedName>
</protein>
<dbReference type="EMBL" id="ABIL02000006">
    <property type="protein sequence ID" value="EDS71366.1"/>
    <property type="molecule type" value="Genomic_DNA"/>
</dbReference>
<dbReference type="InterPro" id="IPR038109">
    <property type="entry name" value="DNA_bind_recomb_sf"/>
</dbReference>
<evidence type="ECO:0000259" key="3">
    <source>
        <dbReference type="Pfam" id="PF07508"/>
    </source>
</evidence>
<proteinExistence type="predicted"/>
<comment type="caution">
    <text evidence="5">The sequence shown here is derived from an EMBL/GenBank/DDBJ whole genome shotgun (WGS) entry which is preliminary data.</text>
</comment>
<evidence type="ECO:0000259" key="4">
    <source>
        <dbReference type="Pfam" id="PF13408"/>
    </source>
</evidence>